<dbReference type="EMBL" id="DNWC01000084">
    <property type="protein sequence ID" value="HBJ08577.1"/>
    <property type="molecule type" value="Genomic_DNA"/>
</dbReference>
<sequence length="240" mass="27611">MKSKKVILFTLLFFSAFSFRAENPPYKNPELSPDERALDLLNRMTLKEKFAQMHNNTGGIERLGVRPYDWWNEALHGIARAGKATVFPQAIGLAATFDDMAVSEMFDMVSDEGRAKYHDFQRKRMYNGYKGLTFWTPNINIFRDPRWGRGMETYGEDPFLTTKMGLAVVKGLQGDGTQKYDKAHACAKHYAVHSGPEWNRHSYNAENISIRDLRETYLPAFKVLVTEGKVKEVMCAYNRF</sequence>
<feature type="chain" id="PRO_5016708750" evidence="3">
    <location>
        <begin position="21"/>
        <end position="240"/>
    </location>
</feature>
<proteinExistence type="inferred from homology"/>
<accession>A0A354M238</accession>
<evidence type="ECO:0000256" key="3">
    <source>
        <dbReference type="SAM" id="SignalP"/>
    </source>
</evidence>
<dbReference type="GO" id="GO:0046556">
    <property type="term" value="F:alpha-L-arabinofuranosidase activity"/>
    <property type="evidence" value="ECO:0007669"/>
    <property type="project" value="TreeGrafter"/>
</dbReference>
<evidence type="ECO:0000259" key="4">
    <source>
        <dbReference type="Pfam" id="PF00933"/>
    </source>
</evidence>
<dbReference type="InterPro" id="IPR017853">
    <property type="entry name" value="GH"/>
</dbReference>
<dbReference type="GO" id="GO:0009044">
    <property type="term" value="F:xylan 1,4-beta-xylosidase activity"/>
    <property type="evidence" value="ECO:0007669"/>
    <property type="project" value="InterPro"/>
</dbReference>
<comment type="similarity">
    <text evidence="1">Belongs to the glycosyl hydrolase 3 family.</text>
</comment>
<evidence type="ECO:0000313" key="5">
    <source>
        <dbReference type="EMBL" id="HBJ08577.1"/>
    </source>
</evidence>
<feature type="non-terminal residue" evidence="5">
    <location>
        <position position="240"/>
    </location>
</feature>
<keyword evidence="3" id="KW-0732">Signal</keyword>
<dbReference type="AlphaFoldDB" id="A0A354M238"/>
<evidence type="ECO:0000313" key="6">
    <source>
        <dbReference type="Proteomes" id="UP000262954"/>
    </source>
</evidence>
<dbReference type="PANTHER" id="PTHR42721">
    <property type="entry name" value="SUGAR HYDROLASE-RELATED"/>
    <property type="match status" value="1"/>
</dbReference>
<dbReference type="InterPro" id="IPR044993">
    <property type="entry name" value="BXL"/>
</dbReference>
<protein>
    <submittedName>
        <fullName evidence="5">Glycosyl hydrolase</fullName>
    </submittedName>
</protein>
<evidence type="ECO:0000256" key="1">
    <source>
        <dbReference type="ARBA" id="ARBA00005336"/>
    </source>
</evidence>
<feature type="signal peptide" evidence="3">
    <location>
        <begin position="1"/>
        <end position="20"/>
    </location>
</feature>
<dbReference type="InterPro" id="IPR001764">
    <property type="entry name" value="Glyco_hydro_3_N"/>
</dbReference>
<dbReference type="Proteomes" id="UP000262954">
    <property type="component" value="Unassembled WGS sequence"/>
</dbReference>
<dbReference type="SUPFAM" id="SSF51445">
    <property type="entry name" value="(Trans)glycosidases"/>
    <property type="match status" value="1"/>
</dbReference>
<comment type="caution">
    <text evidence="5">The sequence shown here is derived from an EMBL/GenBank/DDBJ whole genome shotgun (WGS) entry which is preliminary data.</text>
</comment>
<dbReference type="GO" id="GO:0045493">
    <property type="term" value="P:xylan catabolic process"/>
    <property type="evidence" value="ECO:0007669"/>
    <property type="project" value="InterPro"/>
</dbReference>
<dbReference type="Gene3D" id="3.20.20.300">
    <property type="entry name" value="Glycoside hydrolase, family 3, N-terminal domain"/>
    <property type="match status" value="1"/>
</dbReference>
<keyword evidence="2 5" id="KW-0378">Hydrolase</keyword>
<dbReference type="Pfam" id="PF00933">
    <property type="entry name" value="Glyco_hydro_3"/>
    <property type="match status" value="1"/>
</dbReference>
<evidence type="ECO:0000256" key="2">
    <source>
        <dbReference type="ARBA" id="ARBA00022801"/>
    </source>
</evidence>
<name>A0A354M238_9BACT</name>
<dbReference type="PANTHER" id="PTHR42721:SF3">
    <property type="entry name" value="BETA-D-XYLOSIDASE 5-RELATED"/>
    <property type="match status" value="1"/>
</dbReference>
<dbReference type="GO" id="GO:0031222">
    <property type="term" value="P:arabinan catabolic process"/>
    <property type="evidence" value="ECO:0007669"/>
    <property type="project" value="TreeGrafter"/>
</dbReference>
<feature type="domain" description="Glycoside hydrolase family 3 N-terminal" evidence="4">
    <location>
        <begin position="70"/>
        <end position="237"/>
    </location>
</feature>
<organism evidence="5 6">
    <name type="scientific">Coprobacter fastidiosus</name>
    <dbReference type="NCBI Taxonomy" id="1099853"/>
    <lineage>
        <taxon>Bacteria</taxon>
        <taxon>Pseudomonadati</taxon>
        <taxon>Bacteroidota</taxon>
        <taxon>Bacteroidia</taxon>
        <taxon>Bacteroidales</taxon>
        <taxon>Barnesiellaceae</taxon>
        <taxon>Coprobacter</taxon>
    </lineage>
</organism>
<gene>
    <name evidence="5" type="ORF">DDY73_06180</name>
</gene>
<reference evidence="5 6" key="1">
    <citation type="journal article" date="2018" name="Nat. Biotechnol.">
        <title>A standardized bacterial taxonomy based on genome phylogeny substantially revises the tree of life.</title>
        <authorList>
            <person name="Parks D.H."/>
            <person name="Chuvochina M."/>
            <person name="Waite D.W."/>
            <person name="Rinke C."/>
            <person name="Skarshewski A."/>
            <person name="Chaumeil P.A."/>
            <person name="Hugenholtz P."/>
        </authorList>
    </citation>
    <scope>NUCLEOTIDE SEQUENCE [LARGE SCALE GENOMIC DNA]</scope>
    <source>
        <strain evidence="5">UBA11482</strain>
    </source>
</reference>
<dbReference type="InterPro" id="IPR036962">
    <property type="entry name" value="Glyco_hydro_3_N_sf"/>
</dbReference>